<organism evidence="2 3">
    <name type="scientific">Listeria rocourtiae</name>
    <dbReference type="NCBI Taxonomy" id="647910"/>
    <lineage>
        <taxon>Bacteria</taxon>
        <taxon>Bacillati</taxon>
        <taxon>Bacillota</taxon>
        <taxon>Bacilli</taxon>
        <taxon>Bacillales</taxon>
        <taxon>Listeriaceae</taxon>
        <taxon>Listeria</taxon>
    </lineage>
</organism>
<sequence>MEQNKILVIFTIMLVAGCIVQVAGALTKNNYISISGSVIAASGSFWLFFQLIRAKKSK</sequence>
<comment type="caution">
    <text evidence="2">The sequence shown here is derived from an EMBL/GenBank/DDBJ whole genome shotgun (WGS) entry which is preliminary data.</text>
</comment>
<keyword evidence="1" id="KW-0472">Membrane</keyword>
<gene>
    <name evidence="2" type="ORF">DFP96_11228</name>
</gene>
<dbReference type="PROSITE" id="PS51257">
    <property type="entry name" value="PROKAR_LIPOPROTEIN"/>
    <property type="match status" value="1"/>
</dbReference>
<dbReference type="AlphaFoldDB" id="A0A4R6ZHF1"/>
<feature type="transmembrane region" description="Helical" evidence="1">
    <location>
        <begin position="7"/>
        <end position="26"/>
    </location>
</feature>
<evidence type="ECO:0000313" key="2">
    <source>
        <dbReference type="EMBL" id="TDR51542.1"/>
    </source>
</evidence>
<evidence type="ECO:0008006" key="4">
    <source>
        <dbReference type="Google" id="ProtNLM"/>
    </source>
</evidence>
<reference evidence="2 3" key="1">
    <citation type="submission" date="2019-03" db="EMBL/GenBank/DDBJ databases">
        <title>Genomic Encyclopedia of Type Strains, Phase III (KMG-III): the genomes of soil and plant-associated and newly described type strains.</title>
        <authorList>
            <person name="Whitman W."/>
        </authorList>
    </citation>
    <scope>NUCLEOTIDE SEQUENCE [LARGE SCALE GENOMIC DNA]</scope>
    <source>
        <strain evidence="2 3">CECT 7972</strain>
    </source>
</reference>
<feature type="transmembrane region" description="Helical" evidence="1">
    <location>
        <begin position="32"/>
        <end position="52"/>
    </location>
</feature>
<dbReference type="RefSeq" id="WP_159101200.1">
    <property type="nucleotide sequence ID" value="NZ_JAARQJ010000010.1"/>
</dbReference>
<evidence type="ECO:0000256" key="1">
    <source>
        <dbReference type="SAM" id="Phobius"/>
    </source>
</evidence>
<keyword evidence="1" id="KW-0812">Transmembrane</keyword>
<dbReference type="Proteomes" id="UP000295558">
    <property type="component" value="Unassembled WGS sequence"/>
</dbReference>
<keyword evidence="3" id="KW-1185">Reference proteome</keyword>
<proteinExistence type="predicted"/>
<protein>
    <recommendedName>
        <fullName evidence="4">Lipoprotein</fullName>
    </recommendedName>
</protein>
<name>A0A4R6ZHF1_9LIST</name>
<keyword evidence="1" id="KW-1133">Transmembrane helix</keyword>
<accession>A0A4R6ZHF1</accession>
<dbReference type="EMBL" id="SNZK01000012">
    <property type="protein sequence ID" value="TDR51542.1"/>
    <property type="molecule type" value="Genomic_DNA"/>
</dbReference>
<evidence type="ECO:0000313" key="3">
    <source>
        <dbReference type="Proteomes" id="UP000295558"/>
    </source>
</evidence>